<dbReference type="Pfam" id="PF15002">
    <property type="entry name" value="ERK-JNK_inhib"/>
    <property type="match status" value="1"/>
</dbReference>
<name>A0A2B4RT82_STYPI</name>
<evidence type="ECO:0000313" key="2">
    <source>
        <dbReference type="EMBL" id="PFX19465.1"/>
    </source>
</evidence>
<dbReference type="InterPro" id="IPR026321">
    <property type="entry name" value="CC134"/>
</dbReference>
<dbReference type="AlphaFoldDB" id="A0A2B4RT82"/>
<dbReference type="Proteomes" id="UP000225706">
    <property type="component" value="Unassembled WGS sequence"/>
</dbReference>
<reference evidence="3" key="1">
    <citation type="journal article" date="2017" name="bioRxiv">
        <title>Comparative analysis of the genomes of Stylophora pistillata and Acropora digitifera provides evidence for extensive differences between species of corals.</title>
        <authorList>
            <person name="Voolstra C.R."/>
            <person name="Li Y."/>
            <person name="Liew Y.J."/>
            <person name="Baumgarten S."/>
            <person name="Zoccola D."/>
            <person name="Flot J.-F."/>
            <person name="Tambutte S."/>
            <person name="Allemand D."/>
            <person name="Aranda M."/>
        </authorList>
    </citation>
    <scope>NUCLEOTIDE SEQUENCE [LARGE SCALE GENOMIC DNA]</scope>
</reference>
<evidence type="ECO:0000313" key="3">
    <source>
        <dbReference type="Proteomes" id="UP000225706"/>
    </source>
</evidence>
<feature type="compositionally biased region" description="Basic residues" evidence="1">
    <location>
        <begin position="232"/>
        <end position="245"/>
    </location>
</feature>
<comment type="caution">
    <text evidence="2">The sequence shown here is derived from an EMBL/GenBank/DDBJ whole genome shotgun (WGS) entry which is preliminary data.</text>
</comment>
<dbReference type="PANTHER" id="PTHR14735">
    <property type="entry name" value="COILED-COIL DOMAIN-CONTAINING PROTEIN 134"/>
    <property type="match status" value="1"/>
</dbReference>
<gene>
    <name evidence="2" type="primary">CCDC134</name>
    <name evidence="2" type="ORF">AWC38_SpisGene16128</name>
</gene>
<dbReference type="STRING" id="50429.A0A2B4RT82"/>
<feature type="region of interest" description="Disordered" evidence="1">
    <location>
        <begin position="212"/>
        <end position="251"/>
    </location>
</feature>
<organism evidence="2 3">
    <name type="scientific">Stylophora pistillata</name>
    <name type="common">Smooth cauliflower coral</name>
    <dbReference type="NCBI Taxonomy" id="50429"/>
    <lineage>
        <taxon>Eukaryota</taxon>
        <taxon>Metazoa</taxon>
        <taxon>Cnidaria</taxon>
        <taxon>Anthozoa</taxon>
        <taxon>Hexacorallia</taxon>
        <taxon>Scleractinia</taxon>
        <taxon>Astrocoeniina</taxon>
        <taxon>Pocilloporidae</taxon>
        <taxon>Stylophora</taxon>
    </lineage>
</organism>
<dbReference type="OrthoDB" id="5854099at2759"/>
<keyword evidence="3" id="KW-1185">Reference proteome</keyword>
<protein>
    <submittedName>
        <fullName evidence="2">Coiled-coil domain-containing protein 134</fullName>
    </submittedName>
</protein>
<proteinExistence type="predicted"/>
<dbReference type="PANTHER" id="PTHR14735:SF1">
    <property type="entry name" value="COILED-COIL DOMAIN-CONTAINING PROTEIN 134"/>
    <property type="match status" value="1"/>
</dbReference>
<evidence type="ECO:0000256" key="1">
    <source>
        <dbReference type="SAM" id="MobiDB-lite"/>
    </source>
</evidence>
<dbReference type="EMBL" id="LSMT01000359">
    <property type="protein sequence ID" value="PFX19465.1"/>
    <property type="molecule type" value="Genomic_DNA"/>
</dbReference>
<accession>A0A2B4RT82</accession>
<feature type="compositionally biased region" description="Basic and acidic residues" evidence="1">
    <location>
        <begin position="219"/>
        <end position="231"/>
    </location>
</feature>
<sequence>MWRSAIFWYWKYYSEDKAMRPLLDCLFVIVYASVSVMANEESIGNTTERPAKDKSSDKDDVQISVYRAIFKQKRGEQTLAAESILKLNDYSKQYKMVEIVLEKLFTVLQDAKVKVTASSYIPGQAFPTEKSELEALANVLENTALFGDILLRLPDVTYKVYTKSKDWELLARWSLSFCNETQIYDETDSKLLYLMAQELRLVPRDPNYINPYRNVGNKESLKDAESKEQTLKKKKKEKKKKRGPRLSHAEL</sequence>